<evidence type="ECO:0000256" key="5">
    <source>
        <dbReference type="ARBA" id="ARBA00022448"/>
    </source>
</evidence>
<keyword evidence="5" id="KW-0813">Transport</keyword>
<feature type="transmembrane region" description="Helical" evidence="10">
    <location>
        <begin position="139"/>
        <end position="156"/>
    </location>
</feature>
<name>A0A6M4H8W7_9PROT</name>
<comment type="function">
    <text evidence="1">Required for nicotinamide riboside transport across the inner membrane.</text>
</comment>
<dbReference type="NCBIfam" id="TIGR01528">
    <property type="entry name" value="NMN_trans_PnuC"/>
    <property type="match status" value="1"/>
</dbReference>
<evidence type="ECO:0000256" key="7">
    <source>
        <dbReference type="ARBA" id="ARBA00022692"/>
    </source>
</evidence>
<keyword evidence="6" id="KW-1003">Cell membrane</keyword>
<keyword evidence="8 10" id="KW-1133">Transmembrane helix</keyword>
<dbReference type="PANTHER" id="PTHR36122">
    <property type="entry name" value="NICOTINAMIDE RIBOSIDE TRANSPORTER PNUC"/>
    <property type="match status" value="1"/>
</dbReference>
<evidence type="ECO:0000256" key="8">
    <source>
        <dbReference type="ARBA" id="ARBA00022989"/>
    </source>
</evidence>
<dbReference type="RefSeq" id="WP_171163798.1">
    <property type="nucleotide sequence ID" value="NZ_CP053073.1"/>
</dbReference>
<gene>
    <name evidence="11" type="ORF">DSM104440_02848</name>
</gene>
<feature type="transmembrane region" description="Helical" evidence="10">
    <location>
        <begin position="49"/>
        <end position="66"/>
    </location>
</feature>
<keyword evidence="12" id="KW-1185">Reference proteome</keyword>
<comment type="subcellular location">
    <subcellularLocation>
        <location evidence="2">Cell membrane</location>
        <topology evidence="2">Multi-pass membrane protein</topology>
    </subcellularLocation>
</comment>
<evidence type="ECO:0000256" key="1">
    <source>
        <dbReference type="ARBA" id="ARBA00002672"/>
    </source>
</evidence>
<dbReference type="GO" id="GO:0034257">
    <property type="term" value="F:nicotinamide riboside transmembrane transporter activity"/>
    <property type="evidence" value="ECO:0007669"/>
    <property type="project" value="InterPro"/>
</dbReference>
<keyword evidence="7 10" id="KW-0812">Transmembrane</keyword>
<dbReference type="InParanoid" id="A0A6M4H8W7"/>
<dbReference type="InterPro" id="IPR006419">
    <property type="entry name" value="NMN_transpt_PnuC"/>
</dbReference>
<dbReference type="GO" id="GO:0005886">
    <property type="term" value="C:plasma membrane"/>
    <property type="evidence" value="ECO:0007669"/>
    <property type="project" value="UniProtKB-SubCell"/>
</dbReference>
<dbReference type="FunCoup" id="A0A6M4H8W7">
    <property type="interactions" value="67"/>
</dbReference>
<protein>
    <recommendedName>
        <fullName evidence="4">Nicotinamide riboside transporter PnuC</fullName>
    </recommendedName>
</protein>
<evidence type="ECO:0000256" key="9">
    <source>
        <dbReference type="ARBA" id="ARBA00023136"/>
    </source>
</evidence>
<comment type="similarity">
    <text evidence="3">Belongs to the nicotinamide ribonucleoside (NR) uptake permease (TC 4.B.1) family.</text>
</comment>
<proteinExistence type="inferred from homology"/>
<feature type="transmembrane region" description="Helical" evidence="10">
    <location>
        <begin position="162"/>
        <end position="179"/>
    </location>
</feature>
<dbReference type="AlphaFoldDB" id="A0A6M4H8W7"/>
<feature type="transmembrane region" description="Helical" evidence="10">
    <location>
        <begin position="87"/>
        <end position="105"/>
    </location>
</feature>
<dbReference type="KEGG" id="upl:DSM104440_02848"/>
<organism evidence="11 12">
    <name type="scientific">Usitatibacter palustris</name>
    <dbReference type="NCBI Taxonomy" id="2732487"/>
    <lineage>
        <taxon>Bacteria</taxon>
        <taxon>Pseudomonadati</taxon>
        <taxon>Pseudomonadota</taxon>
        <taxon>Betaproteobacteria</taxon>
        <taxon>Nitrosomonadales</taxon>
        <taxon>Usitatibacteraceae</taxon>
        <taxon>Usitatibacter</taxon>
    </lineage>
</organism>
<keyword evidence="9 10" id="KW-0472">Membrane</keyword>
<accession>A0A6M4H8W7</accession>
<evidence type="ECO:0000256" key="6">
    <source>
        <dbReference type="ARBA" id="ARBA00022475"/>
    </source>
</evidence>
<evidence type="ECO:0000313" key="12">
    <source>
        <dbReference type="Proteomes" id="UP000503096"/>
    </source>
</evidence>
<dbReference type="PANTHER" id="PTHR36122:SF2">
    <property type="entry name" value="NICOTINAMIDE RIBOSIDE TRANSPORTER PNUC"/>
    <property type="match status" value="1"/>
</dbReference>
<evidence type="ECO:0000256" key="10">
    <source>
        <dbReference type="SAM" id="Phobius"/>
    </source>
</evidence>
<evidence type="ECO:0000256" key="2">
    <source>
        <dbReference type="ARBA" id="ARBA00004651"/>
    </source>
</evidence>
<evidence type="ECO:0000313" key="11">
    <source>
        <dbReference type="EMBL" id="QJR16020.1"/>
    </source>
</evidence>
<reference evidence="11 12" key="1">
    <citation type="submission" date="2020-04" db="EMBL/GenBank/DDBJ databases">
        <title>Usitatibacter rugosus gen. nov., sp. nov. and Usitatibacter palustris sp. nov., novel members of Usitatibacteraceae fam. nov. within the order Nitrosomonadales isolated from soil.</title>
        <authorList>
            <person name="Huber K.J."/>
            <person name="Neumann-Schaal M."/>
            <person name="Geppert A."/>
            <person name="Luckner M."/>
            <person name="Wanner G."/>
            <person name="Overmann J."/>
        </authorList>
    </citation>
    <scope>NUCLEOTIDE SEQUENCE [LARGE SCALE GENOMIC DNA]</scope>
    <source>
        <strain evidence="11 12">Swamp67</strain>
    </source>
</reference>
<dbReference type="Pfam" id="PF04973">
    <property type="entry name" value="NMN_transporter"/>
    <property type="match status" value="1"/>
</dbReference>
<dbReference type="EMBL" id="CP053073">
    <property type="protein sequence ID" value="QJR16020.1"/>
    <property type="molecule type" value="Genomic_DNA"/>
</dbReference>
<evidence type="ECO:0000256" key="4">
    <source>
        <dbReference type="ARBA" id="ARBA00017522"/>
    </source>
</evidence>
<dbReference type="Proteomes" id="UP000503096">
    <property type="component" value="Chromosome"/>
</dbReference>
<feature type="transmembrane region" description="Helical" evidence="10">
    <location>
        <begin position="111"/>
        <end position="132"/>
    </location>
</feature>
<feature type="transmembrane region" description="Helical" evidence="10">
    <location>
        <begin position="25"/>
        <end position="43"/>
    </location>
</feature>
<evidence type="ECO:0000256" key="3">
    <source>
        <dbReference type="ARBA" id="ARBA00006669"/>
    </source>
</evidence>
<sequence>MPSIPELLANAFVTASIVLAARNSIHVWWTGIVGCIVFGWVFFEARLYSDTLLQGFFVIASAAGWWNWRRGDQGNPVRVRWTPPSRLAALLGAAVAFALAWAFAMKAYTDAAAPFIDSMILGLSVAAQLLMMGRRVENWIVWIVVNTLAVPLFWSRELYLTAGLYAFYWVNAWIALYHWRRLARPETLLAIEEA</sequence>